<dbReference type="OrthoDB" id="2564610at2759"/>
<reference evidence="2 3" key="1">
    <citation type="submission" date="2017-06" db="EMBL/GenBank/DDBJ databases">
        <title>Global population genomics of the pathogenic fungus Cryptococcus neoformans var. grubii.</title>
        <authorList>
            <person name="Cuomo C."/>
            <person name="Litvintseva A."/>
            <person name="Chen Y."/>
            <person name="Young S."/>
            <person name="Zeng Q."/>
            <person name="Chapman S."/>
            <person name="Gujja S."/>
            <person name="Saif S."/>
            <person name="Birren B."/>
        </authorList>
    </citation>
    <scope>NUCLEOTIDE SEQUENCE [LARGE SCALE GENOMIC DNA]</scope>
    <source>
        <strain evidence="2 3">Tu259-1</strain>
    </source>
</reference>
<accession>A0A854QI85</accession>
<dbReference type="AlphaFoldDB" id="A0A854QI85"/>
<sequence>MSTRTKAAKPRSARGRVRSSPVAILDTQDSSSSPSFGKGMRRSSRIRSKKSILDSQSSYESISLSETSLVQSAAQIPSQPVAGPSRLPVPHIPSTVMEESEVETFQTNVSIGSLPDPSLYTITLAVPPSVSDKLSESDKRDWFVKGEEMIVDAKRGKEKEGMLDRRWGAFGKGKGKQRADDGVVWYGAGMRFPCLCSLPSLKSFTLANPPPLNTSLTPLESHPKPNQVPRVGANLPNWSKKENFRDIDPSLEEMDDFETDWKNVRPAPPLPPLFVDISKNDVTDEWERLPVQPAGSPQLEAGASRQPTTTKQVSKLLLQPQAVSQISNIDASEISKRYKRWWRKEVHSDPSYGLVFSILPTPHSQPPPRKAPQRRSLSEGLVYLYNLPRAYYTFPDSHPYHPDLSYYCSKRPMARVYWAIPIHGPVLIPGVNHPIDLAVQEGSEKVEDTWLKGLIPSSATFAPSSSSSSIPVQPIPSSPPISFSTSISQSHLQPQPSAATIHWTLPKLSWFLQKWVRESWADDPRGWFGSLSWALAGPSVSNWISLPEIPRELDAHVCVRSSTAKARETSKSERKAVKPQMGDHLRIYCDAERALELRLFISKAWVPTRDFSGQDRKLSEEEEAGLDKERIMGKARLCLVGDRGEALVVA</sequence>
<organism evidence="2 3">
    <name type="scientific">Cryptococcus neoformans Tu259-1</name>
    <dbReference type="NCBI Taxonomy" id="1230072"/>
    <lineage>
        <taxon>Eukaryota</taxon>
        <taxon>Fungi</taxon>
        <taxon>Dikarya</taxon>
        <taxon>Basidiomycota</taxon>
        <taxon>Agaricomycotina</taxon>
        <taxon>Tremellomycetes</taxon>
        <taxon>Tremellales</taxon>
        <taxon>Cryptococcaceae</taxon>
        <taxon>Cryptococcus</taxon>
        <taxon>Cryptococcus neoformans species complex</taxon>
    </lineage>
</organism>
<evidence type="ECO:0000313" key="3">
    <source>
        <dbReference type="Proteomes" id="UP000199727"/>
    </source>
</evidence>
<dbReference type="EMBL" id="AMKT01000010">
    <property type="protein sequence ID" value="OXG29172.1"/>
    <property type="molecule type" value="Genomic_DNA"/>
</dbReference>
<feature type="compositionally biased region" description="Basic residues" evidence="1">
    <location>
        <begin position="39"/>
        <end position="50"/>
    </location>
</feature>
<protein>
    <submittedName>
        <fullName evidence="2">Uncharacterized protein</fullName>
    </submittedName>
</protein>
<dbReference type="Proteomes" id="UP000199727">
    <property type="component" value="Unassembled WGS sequence"/>
</dbReference>
<evidence type="ECO:0000313" key="2">
    <source>
        <dbReference type="EMBL" id="OXG29172.1"/>
    </source>
</evidence>
<feature type="region of interest" description="Disordered" evidence="1">
    <location>
        <begin position="219"/>
        <end position="239"/>
    </location>
</feature>
<name>A0A854QI85_CRYNE</name>
<evidence type="ECO:0000256" key="1">
    <source>
        <dbReference type="SAM" id="MobiDB-lite"/>
    </source>
</evidence>
<proteinExistence type="predicted"/>
<gene>
    <name evidence="2" type="ORF">C361_00828</name>
</gene>
<comment type="caution">
    <text evidence="2">The sequence shown here is derived from an EMBL/GenBank/DDBJ whole genome shotgun (WGS) entry which is preliminary data.</text>
</comment>
<feature type="compositionally biased region" description="Basic residues" evidence="1">
    <location>
        <begin position="1"/>
        <end position="17"/>
    </location>
</feature>
<feature type="region of interest" description="Disordered" evidence="1">
    <location>
        <begin position="1"/>
        <end position="58"/>
    </location>
</feature>